<dbReference type="Pfam" id="PF24035">
    <property type="entry name" value="DUF7344"/>
    <property type="match status" value="1"/>
</dbReference>
<accession>A0ABD5QHW4</accession>
<dbReference type="EMBL" id="JBHSJG010000046">
    <property type="protein sequence ID" value="MFC4989315.1"/>
    <property type="molecule type" value="Genomic_DNA"/>
</dbReference>
<organism evidence="2 3">
    <name type="scientific">Saliphagus infecundisoli</name>
    <dbReference type="NCBI Taxonomy" id="1849069"/>
    <lineage>
        <taxon>Archaea</taxon>
        <taxon>Methanobacteriati</taxon>
        <taxon>Methanobacteriota</taxon>
        <taxon>Stenosarchaea group</taxon>
        <taxon>Halobacteria</taxon>
        <taxon>Halobacteriales</taxon>
        <taxon>Natrialbaceae</taxon>
        <taxon>Saliphagus</taxon>
    </lineage>
</organism>
<dbReference type="InterPro" id="IPR036388">
    <property type="entry name" value="WH-like_DNA-bd_sf"/>
</dbReference>
<dbReference type="Gene3D" id="1.10.10.10">
    <property type="entry name" value="Winged helix-like DNA-binding domain superfamily/Winged helix DNA-binding domain"/>
    <property type="match status" value="1"/>
</dbReference>
<feature type="domain" description="DUF7344" evidence="1">
    <location>
        <begin position="13"/>
        <end position="91"/>
    </location>
</feature>
<protein>
    <recommendedName>
        <fullName evidence="1">DUF7344 domain-containing protein</fullName>
    </recommendedName>
</protein>
<gene>
    <name evidence="2" type="ORF">ACFPFO_16440</name>
</gene>
<sequence>MDEGPSNFATVLDLCRDEHRRIILAVLAEEQHSLTVNDLTKVILKYNHRTPVTEVSEEVLTQIQLSLHNVHIPTLESAGVIEYDPERQHVELTAQFDQLQPYLDVILNADPGLEEPIEL</sequence>
<evidence type="ECO:0000313" key="3">
    <source>
        <dbReference type="Proteomes" id="UP001595925"/>
    </source>
</evidence>
<reference evidence="2 3" key="1">
    <citation type="journal article" date="2019" name="Int. J. Syst. Evol. Microbiol.">
        <title>The Global Catalogue of Microorganisms (GCM) 10K type strain sequencing project: providing services to taxonomists for standard genome sequencing and annotation.</title>
        <authorList>
            <consortium name="The Broad Institute Genomics Platform"/>
            <consortium name="The Broad Institute Genome Sequencing Center for Infectious Disease"/>
            <person name="Wu L."/>
            <person name="Ma J."/>
        </authorList>
    </citation>
    <scope>NUCLEOTIDE SEQUENCE [LARGE SCALE GENOMIC DNA]</scope>
    <source>
        <strain evidence="2 3">CGMCC 1.15824</strain>
    </source>
</reference>
<proteinExistence type="predicted"/>
<dbReference type="RefSeq" id="WP_224829820.1">
    <property type="nucleotide sequence ID" value="NZ_JAIVEF010000027.1"/>
</dbReference>
<evidence type="ECO:0000259" key="1">
    <source>
        <dbReference type="Pfam" id="PF24035"/>
    </source>
</evidence>
<comment type="caution">
    <text evidence="2">The sequence shown here is derived from an EMBL/GenBank/DDBJ whole genome shotgun (WGS) entry which is preliminary data.</text>
</comment>
<keyword evidence="3" id="KW-1185">Reference proteome</keyword>
<evidence type="ECO:0000313" key="2">
    <source>
        <dbReference type="EMBL" id="MFC4989315.1"/>
    </source>
</evidence>
<dbReference type="AlphaFoldDB" id="A0ABD5QHW4"/>
<dbReference type="Proteomes" id="UP001595925">
    <property type="component" value="Unassembled WGS sequence"/>
</dbReference>
<dbReference type="InterPro" id="IPR055768">
    <property type="entry name" value="DUF7344"/>
</dbReference>
<name>A0ABD5QHW4_9EURY</name>